<evidence type="ECO:0000256" key="8">
    <source>
        <dbReference type="ARBA" id="ARBA00050025"/>
    </source>
</evidence>
<proteinExistence type="inferred from homology"/>
<evidence type="ECO:0000256" key="7">
    <source>
        <dbReference type="ARBA" id="ARBA00023177"/>
    </source>
</evidence>
<organism evidence="11 12">
    <name type="scientific">Sporichthya brevicatena</name>
    <dbReference type="NCBI Taxonomy" id="171442"/>
    <lineage>
        <taxon>Bacteria</taxon>
        <taxon>Bacillati</taxon>
        <taxon>Actinomycetota</taxon>
        <taxon>Actinomycetes</taxon>
        <taxon>Sporichthyales</taxon>
        <taxon>Sporichthyaceae</taxon>
        <taxon>Sporichthya</taxon>
    </lineage>
</organism>
<dbReference type="InterPro" id="IPR018047">
    <property type="entry name" value="Ammonium_transpt_CS"/>
</dbReference>
<dbReference type="RefSeq" id="WP_344608121.1">
    <property type="nucleotide sequence ID" value="NZ_BAAAHE010000044.1"/>
</dbReference>
<dbReference type="SUPFAM" id="SSF111352">
    <property type="entry name" value="Ammonium transporter"/>
    <property type="match status" value="1"/>
</dbReference>
<dbReference type="Proteomes" id="UP001500957">
    <property type="component" value="Unassembled WGS sequence"/>
</dbReference>
<evidence type="ECO:0000256" key="4">
    <source>
        <dbReference type="ARBA" id="ARBA00022692"/>
    </source>
</evidence>
<dbReference type="InterPro" id="IPR001905">
    <property type="entry name" value="Ammonium_transpt"/>
</dbReference>
<feature type="domain" description="Ammonium transporter AmtB-like" evidence="10">
    <location>
        <begin position="10"/>
        <end position="418"/>
    </location>
</feature>
<reference evidence="12" key="1">
    <citation type="journal article" date="2019" name="Int. J. Syst. Evol. Microbiol.">
        <title>The Global Catalogue of Microorganisms (GCM) 10K type strain sequencing project: providing services to taxonomists for standard genome sequencing and annotation.</title>
        <authorList>
            <consortium name="The Broad Institute Genomics Platform"/>
            <consortium name="The Broad Institute Genome Sequencing Center for Infectious Disease"/>
            <person name="Wu L."/>
            <person name="Ma J."/>
        </authorList>
    </citation>
    <scope>NUCLEOTIDE SEQUENCE [LARGE SCALE GENOMIC DNA]</scope>
    <source>
        <strain evidence="12">JCM 10671</strain>
    </source>
</reference>
<feature type="transmembrane region" description="Helical" evidence="9">
    <location>
        <begin position="370"/>
        <end position="391"/>
    </location>
</feature>
<dbReference type="InterPro" id="IPR029020">
    <property type="entry name" value="Ammonium/urea_transptr"/>
</dbReference>
<accession>A0ABP3SES1</accession>
<gene>
    <name evidence="11" type="ORF">GCM10009547_40300</name>
</gene>
<feature type="transmembrane region" description="Helical" evidence="9">
    <location>
        <begin position="260"/>
        <end position="277"/>
    </location>
</feature>
<evidence type="ECO:0000256" key="5">
    <source>
        <dbReference type="ARBA" id="ARBA00022989"/>
    </source>
</evidence>
<comment type="subcellular location">
    <subcellularLocation>
        <location evidence="9">Cell membrane</location>
        <topology evidence="9">Multi-pass membrane protein</topology>
    </subcellularLocation>
    <subcellularLocation>
        <location evidence="1">Membrane</location>
        <topology evidence="1">Multi-pass membrane protein</topology>
    </subcellularLocation>
</comment>
<feature type="transmembrane region" description="Helical" evidence="9">
    <location>
        <begin position="125"/>
        <end position="146"/>
    </location>
</feature>
<feature type="transmembrane region" description="Helical" evidence="9">
    <location>
        <begin position="201"/>
        <end position="220"/>
    </location>
</feature>
<dbReference type="EMBL" id="BAAAHE010000044">
    <property type="protein sequence ID" value="GAA0632398.1"/>
    <property type="molecule type" value="Genomic_DNA"/>
</dbReference>
<feature type="transmembrane region" description="Helical" evidence="9">
    <location>
        <begin position="42"/>
        <end position="60"/>
    </location>
</feature>
<comment type="caution">
    <text evidence="11">The sequence shown here is derived from an EMBL/GenBank/DDBJ whole genome shotgun (WGS) entry which is preliminary data.</text>
</comment>
<evidence type="ECO:0000256" key="9">
    <source>
        <dbReference type="RuleBase" id="RU362002"/>
    </source>
</evidence>
<keyword evidence="12" id="KW-1185">Reference proteome</keyword>
<keyword evidence="7 9" id="KW-0924">Ammonia transport</keyword>
<feature type="transmembrane region" description="Helical" evidence="9">
    <location>
        <begin position="232"/>
        <end position="253"/>
    </location>
</feature>
<evidence type="ECO:0000313" key="11">
    <source>
        <dbReference type="EMBL" id="GAA0632398.1"/>
    </source>
</evidence>
<feature type="transmembrane region" description="Helical" evidence="9">
    <location>
        <begin position="96"/>
        <end position="118"/>
    </location>
</feature>
<name>A0ABP3SES1_9ACTN</name>
<keyword evidence="4 9" id="KW-0812">Transmembrane</keyword>
<dbReference type="Gene3D" id="1.10.3430.10">
    <property type="entry name" value="Ammonium transporter AmtB like domains"/>
    <property type="match status" value="1"/>
</dbReference>
<feature type="transmembrane region" description="Helical" evidence="9">
    <location>
        <begin position="283"/>
        <end position="306"/>
    </location>
</feature>
<keyword evidence="6 9" id="KW-0472">Membrane</keyword>
<keyword evidence="3 9" id="KW-0813">Transport</keyword>
<dbReference type="PANTHER" id="PTHR43029:SF10">
    <property type="entry name" value="AMMONIUM TRANSPORTER MEP2"/>
    <property type="match status" value="1"/>
</dbReference>
<sequence length="439" mass="45509">MTEINGADTAWLLASTAMVVVMTFGLATFYGGMVRAKNVMNTMMMIVATIAVLTVVWFGWGYSLIFGGDNGGIIGNFSYVGMTDAMDEVSGTVPTLLFATFQLTFALITCGLVCGSIVDRARFSAWCVFIVAWATFVYAPMAHWIFFFGSDTDGPGWMVDFGVLDFAGGTVVEINSGASGLALALVIGARMGWKRDPMRPHNLTMVMLGAGLLWFGWFGFNAGSALSANAQAALVLCNTMIAGAVAICGWMVVERIRDKSFTSFGAASGAVSGLVAITPSCAAVTPIGAAAIGFLAGAICAIAIAWKYKMGYDDSLDVVGVHFVGGVVGMIGIGLFASAQATGILTADDPNDGIDGLFYGGGLDQLGKQLVGAGAATLYAFAVTFIIGWVIHKTMGFRADPEAELSGLDQAMHAETAYELGATVSSTGRMAGSSSADGA</sequence>
<dbReference type="Pfam" id="PF00909">
    <property type="entry name" value="Ammonium_transp"/>
    <property type="match status" value="1"/>
</dbReference>
<keyword evidence="5 9" id="KW-1133">Transmembrane helix</keyword>
<feature type="transmembrane region" description="Helical" evidence="9">
    <location>
        <begin position="318"/>
        <end position="339"/>
    </location>
</feature>
<evidence type="ECO:0000256" key="1">
    <source>
        <dbReference type="ARBA" id="ARBA00004141"/>
    </source>
</evidence>
<dbReference type="PROSITE" id="PS01219">
    <property type="entry name" value="AMMONIUM_TRANSP"/>
    <property type="match status" value="1"/>
</dbReference>
<evidence type="ECO:0000256" key="2">
    <source>
        <dbReference type="ARBA" id="ARBA00005887"/>
    </source>
</evidence>
<dbReference type="NCBIfam" id="TIGR00836">
    <property type="entry name" value="amt"/>
    <property type="match status" value="1"/>
</dbReference>
<evidence type="ECO:0000256" key="3">
    <source>
        <dbReference type="ARBA" id="ARBA00022448"/>
    </source>
</evidence>
<dbReference type="InterPro" id="IPR024041">
    <property type="entry name" value="NH4_transpt_AmtB-like_dom"/>
</dbReference>
<evidence type="ECO:0000313" key="12">
    <source>
        <dbReference type="Proteomes" id="UP001500957"/>
    </source>
</evidence>
<evidence type="ECO:0000259" key="10">
    <source>
        <dbReference type="Pfam" id="PF00909"/>
    </source>
</evidence>
<feature type="transmembrane region" description="Helical" evidence="9">
    <location>
        <begin position="166"/>
        <end position="189"/>
    </location>
</feature>
<evidence type="ECO:0000256" key="6">
    <source>
        <dbReference type="ARBA" id="ARBA00023136"/>
    </source>
</evidence>
<comment type="similarity">
    <text evidence="2 9">Belongs to the ammonia transporter channel (TC 1.A.11.2) family.</text>
</comment>
<feature type="transmembrane region" description="Helical" evidence="9">
    <location>
        <begin position="12"/>
        <end position="30"/>
    </location>
</feature>
<protein>
    <recommendedName>
        <fullName evidence="8 9">Ammonium transporter</fullName>
    </recommendedName>
</protein>
<dbReference type="PANTHER" id="PTHR43029">
    <property type="entry name" value="AMMONIUM TRANSPORTER MEP2"/>
    <property type="match status" value="1"/>
</dbReference>